<keyword evidence="2" id="KW-1185">Reference proteome</keyword>
<reference evidence="1 2" key="1">
    <citation type="submission" date="2021-06" db="EMBL/GenBank/DDBJ databases">
        <authorList>
            <person name="Kallberg Y."/>
            <person name="Tangrot J."/>
            <person name="Rosling A."/>
        </authorList>
    </citation>
    <scope>NUCLEOTIDE SEQUENCE [LARGE SCALE GENOMIC DNA]</scope>
    <source>
        <strain evidence="1 2">120-4 pot B 10/14</strain>
    </source>
</reference>
<organism evidence="1 2">
    <name type="scientific">Gigaspora margarita</name>
    <dbReference type="NCBI Taxonomy" id="4874"/>
    <lineage>
        <taxon>Eukaryota</taxon>
        <taxon>Fungi</taxon>
        <taxon>Fungi incertae sedis</taxon>
        <taxon>Mucoromycota</taxon>
        <taxon>Glomeromycotina</taxon>
        <taxon>Glomeromycetes</taxon>
        <taxon>Diversisporales</taxon>
        <taxon>Gigasporaceae</taxon>
        <taxon>Gigaspora</taxon>
    </lineage>
</organism>
<evidence type="ECO:0000313" key="2">
    <source>
        <dbReference type="Proteomes" id="UP000789901"/>
    </source>
</evidence>
<protein>
    <submittedName>
        <fullName evidence="1">35193_t:CDS:1</fullName>
    </submittedName>
</protein>
<gene>
    <name evidence="1" type="ORF">GMARGA_LOCUS31873</name>
</gene>
<dbReference type="Proteomes" id="UP000789901">
    <property type="component" value="Unassembled WGS sequence"/>
</dbReference>
<dbReference type="EMBL" id="CAJVQB010048637">
    <property type="protein sequence ID" value="CAG8834084.1"/>
    <property type="molecule type" value="Genomic_DNA"/>
</dbReference>
<sequence>MVNANEWLDEKIPENQRAQATHLQIYRQCPSGHATYKNGCDYCNNRNPNNYSSPPNYQFYNTLLEGELNLNDFVNLQCLYVCGTGQGQDQQQKLTNLKIDKCNKLMYLQFSNTPLSNITIGENEQLIIDRNKQLITDRDRLKSQVEKLTNAILNIKGFNPGDLKLMAKKIEEENLEHQISITKSKFNEEYQLRKSELNEDYQLWLDILLETQQEVLQNDNVFARKLLAKVKNRLSNVLTAEEIQELLGKKVEINELEIQLNNLKIQEQQQ</sequence>
<evidence type="ECO:0000313" key="1">
    <source>
        <dbReference type="EMBL" id="CAG8834084.1"/>
    </source>
</evidence>
<accession>A0ABN7WK52</accession>
<comment type="caution">
    <text evidence="1">The sequence shown here is derived from an EMBL/GenBank/DDBJ whole genome shotgun (WGS) entry which is preliminary data.</text>
</comment>
<proteinExistence type="predicted"/>
<name>A0ABN7WK52_GIGMA</name>